<dbReference type="RefSeq" id="WP_197526619.1">
    <property type="nucleotide sequence ID" value="NZ_SJPR01000004.1"/>
</dbReference>
<evidence type="ECO:0000313" key="12">
    <source>
        <dbReference type="EMBL" id="TWT96191.1"/>
    </source>
</evidence>
<dbReference type="PROSITE" id="PS51892">
    <property type="entry name" value="SUBTILASE"/>
    <property type="match status" value="1"/>
</dbReference>
<dbReference type="InterPro" id="IPR000209">
    <property type="entry name" value="Peptidase_S8/S53_dom"/>
</dbReference>
<keyword evidence="6" id="KW-0720">Serine protease</keyword>
<evidence type="ECO:0000259" key="11">
    <source>
        <dbReference type="Pfam" id="PF20009"/>
    </source>
</evidence>
<evidence type="ECO:0000313" key="13">
    <source>
        <dbReference type="Proteomes" id="UP000317421"/>
    </source>
</evidence>
<dbReference type="InterPro" id="IPR036852">
    <property type="entry name" value="Peptidase_S8/S53_dom_sf"/>
</dbReference>
<dbReference type="GO" id="GO:0000272">
    <property type="term" value="P:polysaccharide catabolic process"/>
    <property type="evidence" value="ECO:0007669"/>
    <property type="project" value="InterPro"/>
</dbReference>
<reference evidence="12 13" key="1">
    <citation type="submission" date="2019-02" db="EMBL/GenBank/DDBJ databases">
        <title>Deep-cultivation of Planctomycetes and their phenomic and genomic characterization uncovers novel biology.</title>
        <authorList>
            <person name="Wiegand S."/>
            <person name="Jogler M."/>
            <person name="Boedeker C."/>
            <person name="Pinto D."/>
            <person name="Vollmers J."/>
            <person name="Rivas-Marin E."/>
            <person name="Kohn T."/>
            <person name="Peeters S.H."/>
            <person name="Heuer A."/>
            <person name="Rast P."/>
            <person name="Oberbeckmann S."/>
            <person name="Bunk B."/>
            <person name="Jeske O."/>
            <person name="Meyerdierks A."/>
            <person name="Storesund J.E."/>
            <person name="Kallscheuer N."/>
            <person name="Luecker S."/>
            <person name="Lage O.M."/>
            <person name="Pohl T."/>
            <person name="Merkel B.J."/>
            <person name="Hornburger P."/>
            <person name="Mueller R.-W."/>
            <person name="Bruemmer F."/>
            <person name="Labrenz M."/>
            <person name="Spormann A.M."/>
            <person name="Op Den Camp H."/>
            <person name="Overmann J."/>
            <person name="Amann R."/>
            <person name="Jetten M.S.M."/>
            <person name="Mascher T."/>
            <person name="Medema M.H."/>
            <person name="Devos D.P."/>
            <person name="Kaster A.-K."/>
            <person name="Ovreas L."/>
            <person name="Rohde M."/>
            <person name="Galperin M.Y."/>
            <person name="Jogler C."/>
        </authorList>
    </citation>
    <scope>NUCLEOTIDE SEQUENCE [LARGE SCALE GENOMIC DNA]</scope>
    <source>
        <strain evidence="12 13">Pla108</strain>
    </source>
</reference>
<dbReference type="SUPFAM" id="SSF117074">
    <property type="entry name" value="Hypothetical protein PA1324"/>
    <property type="match status" value="1"/>
</dbReference>
<dbReference type="GO" id="GO:0005576">
    <property type="term" value="C:extracellular region"/>
    <property type="evidence" value="ECO:0007669"/>
    <property type="project" value="UniProtKB-SubCell"/>
</dbReference>
<evidence type="ECO:0000256" key="3">
    <source>
        <dbReference type="ARBA" id="ARBA00022670"/>
    </source>
</evidence>
<keyword evidence="2" id="KW-0964">Secreted</keyword>
<dbReference type="InterPro" id="IPR045474">
    <property type="entry name" value="GEVED"/>
</dbReference>
<dbReference type="PANTHER" id="PTHR42884">
    <property type="entry name" value="PROPROTEIN CONVERTASE SUBTILISIN/KEXIN-RELATED"/>
    <property type="match status" value="1"/>
</dbReference>
<dbReference type="Gene3D" id="2.60.40.10">
    <property type="entry name" value="Immunoglobulins"/>
    <property type="match status" value="3"/>
</dbReference>
<feature type="region of interest" description="Disordered" evidence="8">
    <location>
        <begin position="940"/>
        <end position="963"/>
    </location>
</feature>
<keyword evidence="4" id="KW-0732">Signal</keyword>
<evidence type="ECO:0000256" key="4">
    <source>
        <dbReference type="ARBA" id="ARBA00022729"/>
    </source>
</evidence>
<feature type="domain" description="GEVED" evidence="11">
    <location>
        <begin position="2145"/>
        <end position="2223"/>
    </location>
</feature>
<feature type="domain" description="GEVED" evidence="11">
    <location>
        <begin position="1746"/>
        <end position="1827"/>
    </location>
</feature>
<evidence type="ECO:0000259" key="10">
    <source>
        <dbReference type="Pfam" id="PF17210"/>
    </source>
</evidence>
<name>A0A5C6AAW6_9BACT</name>
<comment type="caution">
    <text evidence="12">The sequence shown here is derived from an EMBL/GenBank/DDBJ whole genome shotgun (WGS) entry which is preliminary data.</text>
</comment>
<dbReference type="GO" id="GO:0004252">
    <property type="term" value="F:serine-type endopeptidase activity"/>
    <property type="evidence" value="ECO:0007669"/>
    <property type="project" value="InterPro"/>
</dbReference>
<proteinExistence type="inferred from homology"/>
<dbReference type="Gene3D" id="1.10.1330.10">
    <property type="entry name" value="Dockerin domain"/>
    <property type="match status" value="1"/>
</dbReference>
<evidence type="ECO:0000256" key="2">
    <source>
        <dbReference type="ARBA" id="ARBA00022525"/>
    </source>
</evidence>
<dbReference type="InterPro" id="IPR015500">
    <property type="entry name" value="Peptidase_S8_subtilisin-rel"/>
</dbReference>
<dbReference type="SUPFAM" id="SSF63446">
    <property type="entry name" value="Type I dockerin domain"/>
    <property type="match status" value="1"/>
</dbReference>
<dbReference type="EMBL" id="SJPR01000004">
    <property type="protein sequence ID" value="TWT96191.1"/>
    <property type="molecule type" value="Genomic_DNA"/>
</dbReference>
<organism evidence="12 13">
    <name type="scientific">Botrimarina colliarenosi</name>
    <dbReference type="NCBI Taxonomy" id="2528001"/>
    <lineage>
        <taxon>Bacteria</taxon>
        <taxon>Pseudomonadati</taxon>
        <taxon>Planctomycetota</taxon>
        <taxon>Planctomycetia</taxon>
        <taxon>Pirellulales</taxon>
        <taxon>Lacipirellulaceae</taxon>
        <taxon>Botrimarina</taxon>
    </lineage>
</organism>
<dbReference type="PROSITE" id="PS00018">
    <property type="entry name" value="EF_HAND_1"/>
    <property type="match status" value="1"/>
</dbReference>
<dbReference type="InterPro" id="IPR013783">
    <property type="entry name" value="Ig-like_fold"/>
</dbReference>
<dbReference type="Pfam" id="PF20009">
    <property type="entry name" value="GEVED"/>
    <property type="match status" value="2"/>
</dbReference>
<keyword evidence="13" id="KW-1185">Reference proteome</keyword>
<evidence type="ECO:0000256" key="8">
    <source>
        <dbReference type="SAM" id="MobiDB-lite"/>
    </source>
</evidence>
<evidence type="ECO:0000256" key="5">
    <source>
        <dbReference type="ARBA" id="ARBA00022801"/>
    </source>
</evidence>
<comment type="caution">
    <text evidence="7">Lacks conserved residue(s) required for the propagation of feature annotation.</text>
</comment>
<dbReference type="GO" id="GO:0016020">
    <property type="term" value="C:membrane"/>
    <property type="evidence" value="ECO:0007669"/>
    <property type="project" value="TreeGrafter"/>
</dbReference>
<evidence type="ECO:0000256" key="7">
    <source>
        <dbReference type="PROSITE-ProRule" id="PRU01240"/>
    </source>
</evidence>
<dbReference type="EC" id="3.4.21.-" evidence="12"/>
<comment type="subcellular location">
    <subcellularLocation>
        <location evidence="1">Secreted</location>
    </subcellularLocation>
</comment>
<evidence type="ECO:0000256" key="6">
    <source>
        <dbReference type="ARBA" id="ARBA00022825"/>
    </source>
</evidence>
<sequence length="2427" mass="256462">MRKNRPSRRSSSNPFSRVFAARTGAVRKAPRRREIERLEGREMMTASPGTNPFFANQWYLVANGQQTEFDPTSPTINQTIAVAGEDINILQAWAQGVTGAGVQIAIIDGGFDLSHEDLIGAFVTSGLFTNLDLLNGDADPTYNDPADFRGTALAGIIGAQDNSRGIVGIAYGADIYPLFVADSSGTATIDALNTAYRFQSGFIQDGNGDGIPDAILGGSLIPLDLDGDGVFDAIGQDPSSVTDIFLHTSDYLNPTGSRAGVALPTDPVTGTSLLDAIQDTAIGGRAAWIDINGDGLITSNEIVALGSIHIVPAGNDAGRGTTTAPFLPTGNYASSQYDQLANSIYTIAVGAVDYDGRYENPATGLVSGYSEGGANILIVAPSGNFSQNISTTIGLNSGLVSTDLSGDDGANAAPLFNFEFDGDYFADTDYTSALSGTEYAAAQVAAVVGLMLEANPKLSYRDVQQILLSSARQNDQFSESWIVNQLQEYIDPEEPVYVSYALDTDGDGEADIDSAILPNSQYSSELQDFLVERGFFINENASIDLGVEFVFTPEVGVDGQGDPLFFVDGAGNPQLDTFGYTIPQFQDVEGNPLGKATIDPDTGEAVLDDPLNPDAYPIIEVGTRLVNLAPADAEEDDFQPEEYISLLYNPNGNLIRPNVRALDDEGRPAYADEGMTIPLYQPAPVSTRVGSLLAAPGNVSLVGSGAGSSSPDSPIIIFAEDSVPDSAGFRGLVNPIVAPADVRQLEFENGAGYTVSQGYGSYLESIGYGHGTLDAALAVKLATAWETYDLYLDQSITLSSGILGGINSIRVQPALNVTVPGSGGVIQTVPGGVTFSSDANLNEAYYREFFSDLGTTEVTNSDGDTVGVVITDAPFFNLDDPIPSRRGVSEIPFVFDPTTTTDFMSLEWLELTTNIVGDVDNLRIAIRSPDGTVSELSAVRSPAGPVVAPQDPQGQQGQSNPYEESISSIVGGVYLNEGGDLINDSITNQIVSVVTNEDALADGQGWTWTTNRHWGELFSSNAQREDIDDLPPNGGFAPNDEWTLIIENFGFSEVLIGGQFEVTAHGTEATGSRIQGKIGVDDNKQGIIGTDNDENFNFDRYIEFGVLNVTLEDADGNLFTETKTVILDDPNDTVTYSNDNIPTDDRFSLDGIYKTVAPDTGEELYYPVINKVNYLQIRTAEDPQQNVLELIAPLEKFFQATGHDASLTVVNVTVTSAVDRFITSTDLFTIDEAVRAGFFGELPTDATADPYVFRNFDYSQESFGSAVTVSSTQYVTQYDIDGNVVSRSATGDIDYFTTGADGNYYFDVEATPAPPSEADFLSNGQYWAAYYEWFATYGGLTYDYEIGVVSDDADRIITRDGEGYFDVPGANSFGSQVAFDGSSIYTVQIYASPNIAFGETSKVTNVNFLLEIDPALTNVPVSGTVYRDRNNDGIQQDGIDEAAAGVTVFYDANGNSTLDAGELSAVTDASGNYSMTISGLLSAASVRIGIVDSTVPAGLVTQNPASGFKSVAVTPGQAADVDFTLRLGVGEPAIVVGSVFEDVNQNGVRNFNEGPFSDSVQIDGQDLFISAYVDVDGNGVYDNGEPSATVRPDGTFLIETSVSGTYNVRLNLPSIQLTQTTPAAGAGIAVTLVAGQQSNLPQEFGVFDGRIFDFGDLFVDANSNYPTLLADNGARHVVTPGIRLGSSVDIDSDGFQSPVRNPAIDGLGDDFNGVDDEDGVRLITTAITPNSTVEFDLTAFGAGAVLNAWIDFNNDGDWDDPGEKIFDNVEDLQVANPASPVARRISAATPADVDTSATFYAARFRWGPAGIEYDGVANAGEVEDYLFASTAPIVISGRVRNDVDGDGVFETTDVAQAGARVFFDRNLNGILDADEPRALTDANGAYRLEINSSTAVNVTLRLDQSTIQEGLEPLVPIDGIFNQTVSPSAAITSNFLVSAPQGLAGTVFSDADNDGVRDANETGFAGITVEVYRDADGNGSFETLVDTTVTNAQGAYSVPLTSVGLYQVRVNLGGQQFVSQTLPSGGFGRTVSVTPGAFASVGVFGVFDAVPTFTLDYGDLIVGGGLNFPTTLADNGARHTRVAGTFLGTVAPDADPGTLQSSNAQADDTLFSPDDEDGVRMASSIVAGSDVLIDVTATGTSSDRLFAWIDFNNDGDWDDAGEMITIAGGTPLESGKTTRLVIDTSGIAIDGTAASYAARFRWGQGITGYTGLASTGEVEDYRLTRVLNAVPVGIIDGDYNGDGQVTMADDAVWRATYGSKSNMAADGNHDGKINAADYSIWRDAFSAAQGAPALIVSIAEPDEVVYLSPLGGDPVGVPSLVTMPIVEDVLEPVAPESVVPENVVLDADAFAPMFYTSPVVTSVLDESFAVSEEAIDEGDAIDAALLQWALGSSADDADDSVEGSYDAAAEEETDDQVEEAFASAFAF</sequence>
<dbReference type="SUPFAM" id="SSF52743">
    <property type="entry name" value="Subtilisin-like"/>
    <property type="match status" value="1"/>
</dbReference>
<dbReference type="InterPro" id="IPR018247">
    <property type="entry name" value="EF_Hand_1_Ca_BS"/>
</dbReference>
<accession>A0A5C6AAW6</accession>
<dbReference type="InterPro" id="IPR033764">
    <property type="entry name" value="Sdr_B"/>
</dbReference>
<keyword evidence="3 12" id="KW-0645">Protease</keyword>
<dbReference type="GO" id="GO:0016485">
    <property type="term" value="P:protein processing"/>
    <property type="evidence" value="ECO:0007669"/>
    <property type="project" value="TreeGrafter"/>
</dbReference>
<keyword evidence="5 12" id="KW-0378">Hydrolase</keyword>
<comment type="similarity">
    <text evidence="7">Belongs to the peptidase S8 family.</text>
</comment>
<feature type="domain" description="Peptidase S8/S53" evidence="9">
    <location>
        <begin position="99"/>
        <end position="194"/>
    </location>
</feature>
<dbReference type="PANTHER" id="PTHR42884:SF14">
    <property type="entry name" value="NEUROENDOCRINE CONVERTASE 1"/>
    <property type="match status" value="1"/>
</dbReference>
<protein>
    <submittedName>
        <fullName evidence="12">Thermostable alkaline protease</fullName>
        <ecNumber evidence="12">3.4.21.-</ecNumber>
    </submittedName>
</protein>
<feature type="compositionally biased region" description="Polar residues" evidence="8">
    <location>
        <begin position="952"/>
        <end position="963"/>
    </location>
</feature>
<feature type="domain" description="SD-repeat containing protein B" evidence="10">
    <location>
        <begin position="1946"/>
        <end position="2015"/>
    </location>
</feature>
<dbReference type="PRINTS" id="PR00723">
    <property type="entry name" value="SUBTILISIN"/>
</dbReference>
<feature type="domain" description="Peptidase S8/S53" evidence="9">
    <location>
        <begin position="302"/>
        <end position="474"/>
    </location>
</feature>
<dbReference type="Pfam" id="PF17210">
    <property type="entry name" value="SdrD_B"/>
    <property type="match status" value="1"/>
</dbReference>
<dbReference type="Gene3D" id="3.40.50.200">
    <property type="entry name" value="Peptidase S8/S53 domain"/>
    <property type="match status" value="1"/>
</dbReference>
<dbReference type="InterPro" id="IPR036439">
    <property type="entry name" value="Dockerin_dom_sf"/>
</dbReference>
<dbReference type="Proteomes" id="UP000317421">
    <property type="component" value="Unassembled WGS sequence"/>
</dbReference>
<dbReference type="Pfam" id="PF00082">
    <property type="entry name" value="Peptidase_S8"/>
    <property type="match status" value="2"/>
</dbReference>
<evidence type="ECO:0000256" key="1">
    <source>
        <dbReference type="ARBA" id="ARBA00004613"/>
    </source>
</evidence>
<gene>
    <name evidence="12" type="ORF">Pla108_32790</name>
</gene>
<evidence type="ECO:0000259" key="9">
    <source>
        <dbReference type="Pfam" id="PF00082"/>
    </source>
</evidence>